<proteinExistence type="predicted"/>
<dbReference type="EMBL" id="CP002987">
    <property type="protein sequence ID" value="AFA49025.1"/>
    <property type="molecule type" value="Genomic_DNA"/>
</dbReference>
<evidence type="ECO:0000259" key="1">
    <source>
        <dbReference type="Pfam" id="PF02625"/>
    </source>
</evidence>
<dbReference type="PANTHER" id="PTHR30388:SF6">
    <property type="entry name" value="XANTHINE DEHYDROGENASE SUBUNIT A-RELATED"/>
    <property type="match status" value="1"/>
</dbReference>
<evidence type="ECO:0000259" key="2">
    <source>
        <dbReference type="Pfam" id="PF13478"/>
    </source>
</evidence>
<dbReference type="InterPro" id="IPR052698">
    <property type="entry name" value="MoCofactor_Util/Proc"/>
</dbReference>
<dbReference type="eggNOG" id="COG1975">
    <property type="taxonomic scope" value="Bacteria"/>
</dbReference>
<accession>H6LC77</accession>
<evidence type="ECO:0000313" key="3">
    <source>
        <dbReference type="EMBL" id="AFA49025.1"/>
    </source>
</evidence>
<dbReference type="KEGG" id="awo:Awo_c22510"/>
<protein>
    <recommendedName>
        <fullName evidence="5">Xanthine dehydrogenase</fullName>
    </recommendedName>
</protein>
<keyword evidence="4" id="KW-1185">Reference proteome</keyword>
<feature type="domain" description="XdhC- CoxI" evidence="1">
    <location>
        <begin position="23"/>
        <end position="87"/>
    </location>
</feature>
<dbReference type="RefSeq" id="WP_014356625.1">
    <property type="nucleotide sequence ID" value="NC_016894.1"/>
</dbReference>
<gene>
    <name evidence="3" type="ordered locus">Awo_c22510</name>
</gene>
<dbReference type="Pfam" id="PF02625">
    <property type="entry name" value="XdhC_CoxI"/>
    <property type="match status" value="1"/>
</dbReference>
<dbReference type="Pfam" id="PF13478">
    <property type="entry name" value="XdhC_C"/>
    <property type="match status" value="1"/>
</dbReference>
<evidence type="ECO:0008006" key="5">
    <source>
        <dbReference type="Google" id="ProtNLM"/>
    </source>
</evidence>
<dbReference type="STRING" id="931626.Awo_c22510"/>
<evidence type="ECO:0000313" key="4">
    <source>
        <dbReference type="Proteomes" id="UP000007177"/>
    </source>
</evidence>
<dbReference type="InterPro" id="IPR027051">
    <property type="entry name" value="XdhC_Rossmann_dom"/>
</dbReference>
<dbReference type="Proteomes" id="UP000007177">
    <property type="component" value="Chromosome"/>
</dbReference>
<feature type="domain" description="XdhC Rossmann" evidence="2">
    <location>
        <begin position="117"/>
        <end position="260"/>
    </location>
</feature>
<reference evidence="3 4" key="2">
    <citation type="journal article" date="2012" name="PLoS ONE">
        <title>An ancient pathway combining carbon dioxide fixation with the generation and utilization of a sodium ion gradient for ATP synthesis.</title>
        <authorList>
            <person name="Poehlein A."/>
            <person name="Schmidt S."/>
            <person name="Kaster A.K."/>
            <person name="Goenrich M."/>
            <person name="Vollmers J."/>
            <person name="Thurmer A."/>
            <person name="Bertsch J."/>
            <person name="Schuchmann K."/>
            <person name="Voigt B."/>
            <person name="Hecker M."/>
            <person name="Daniel R."/>
            <person name="Thauer R.K."/>
            <person name="Gottschalk G."/>
            <person name="Muller V."/>
        </authorList>
    </citation>
    <scope>NUCLEOTIDE SEQUENCE [LARGE SCALE GENOMIC DNA]</scope>
    <source>
        <strain evidence="4">ATCC 29683 / DSM 1030 / JCM 2381 / KCTC 1655 / WB1</strain>
    </source>
</reference>
<reference evidence="4" key="1">
    <citation type="submission" date="2011-07" db="EMBL/GenBank/DDBJ databases">
        <title>Complete genome sequence of Acetobacterium woodii.</title>
        <authorList>
            <person name="Poehlein A."/>
            <person name="Schmidt S."/>
            <person name="Kaster A.-K."/>
            <person name="Goenrich M."/>
            <person name="Vollmers J."/>
            <person name="Thuermer A."/>
            <person name="Gottschalk G."/>
            <person name="Thauer R.K."/>
            <person name="Daniel R."/>
            <person name="Mueller V."/>
        </authorList>
    </citation>
    <scope>NUCLEOTIDE SEQUENCE [LARGE SCALE GENOMIC DNA]</scope>
    <source>
        <strain evidence="4">ATCC 29683 / DSM 1030 / JCM 2381 / KCTC 1655 / WB1</strain>
    </source>
</reference>
<name>H6LC77_ACEWD</name>
<dbReference type="AlphaFoldDB" id="H6LC77"/>
<sequence>MTDYIYFERTIMEILNEQLRAKKAGISYALLTVVATEGTSPCKVGKKMLILEDGTIMGTVGGGEFERQAIEEAKIAVKKGTSFLKQYEHIPTYEAAGLGCTFKVTLYVDVVRPALQLVVCNAGHVGSAVLRLAKLLHFETILLDMREPGQIEDQIALADRFISCENFETGILASEIPDGAYYLCCASTHTQDKSALKGALQKNFAYVGMLGSVKKTKEMYKQLEAEGISQAALEQVHSPVGLDICDMSPEEVGFSIMAEILMIKNKATGKPRKEMKQNEQKLK</sequence>
<dbReference type="InterPro" id="IPR003777">
    <property type="entry name" value="XdhC_CoxI"/>
</dbReference>
<dbReference type="Gene3D" id="3.40.50.720">
    <property type="entry name" value="NAD(P)-binding Rossmann-like Domain"/>
    <property type="match status" value="1"/>
</dbReference>
<organism evidence="3 4">
    <name type="scientific">Acetobacterium woodii (strain ATCC 29683 / DSM 1030 / JCM 2381 / KCTC 1655 / WB1)</name>
    <dbReference type="NCBI Taxonomy" id="931626"/>
    <lineage>
        <taxon>Bacteria</taxon>
        <taxon>Bacillati</taxon>
        <taxon>Bacillota</taxon>
        <taxon>Clostridia</taxon>
        <taxon>Eubacteriales</taxon>
        <taxon>Eubacteriaceae</taxon>
        <taxon>Acetobacterium</taxon>
    </lineage>
</organism>
<dbReference type="PANTHER" id="PTHR30388">
    <property type="entry name" value="ALDEHYDE OXIDOREDUCTASE MOLYBDENUM COFACTOR ASSEMBLY PROTEIN"/>
    <property type="match status" value="1"/>
</dbReference>
<dbReference type="HOGENOM" id="CLU_041115_4_1_9"/>